<evidence type="ECO:0000313" key="5">
    <source>
        <dbReference type="EMBL" id="SDN16256.1"/>
    </source>
</evidence>
<dbReference type="GO" id="GO:0008933">
    <property type="term" value="F:peptidoglycan lytic transglycosylase activity"/>
    <property type="evidence" value="ECO:0007669"/>
    <property type="project" value="InterPro"/>
</dbReference>
<accession>A0A1G9Z6U0</accession>
<dbReference type="STRING" id="198616.SAMN05216193_101352"/>
<feature type="domain" description="DUF4124" evidence="4">
    <location>
        <begin position="9"/>
        <end position="61"/>
    </location>
</feature>
<dbReference type="Pfam" id="PF01464">
    <property type="entry name" value="SLT"/>
    <property type="match status" value="1"/>
</dbReference>
<sequence>MRGLIAALLLALVAGNQAAADIYVSQGADGSLTLSNIKRPGRSYIRVVREPPPVRVAAKAAVDKRPAEQRPYAEIVSAAADANDLPPALLHAVISTESRYNASALSPKGAAGLMQLMPDTARDMGVADVWDPAANIQGGARYLKSLLQMFDNDIPLAVAAYNAGPTAVARSGRVIPPYAETQRYVPSVLGEYRRLRGLKPDAPL</sequence>
<dbReference type="Gene3D" id="1.10.530.10">
    <property type="match status" value="1"/>
</dbReference>
<feature type="chain" id="PRO_5017465878" evidence="2">
    <location>
        <begin position="20"/>
        <end position="204"/>
    </location>
</feature>
<reference evidence="6" key="1">
    <citation type="submission" date="2016-10" db="EMBL/GenBank/DDBJ databases">
        <authorList>
            <person name="Varghese N."/>
            <person name="Submissions S."/>
        </authorList>
    </citation>
    <scope>NUCLEOTIDE SEQUENCE [LARGE SCALE GENOMIC DNA]</scope>
    <source>
        <strain evidence="6">JCM 21621</strain>
    </source>
</reference>
<dbReference type="PANTHER" id="PTHR37423">
    <property type="entry name" value="SOLUBLE LYTIC MUREIN TRANSGLYCOSYLASE-RELATED"/>
    <property type="match status" value="1"/>
</dbReference>
<dbReference type="SUPFAM" id="SSF53955">
    <property type="entry name" value="Lysozyme-like"/>
    <property type="match status" value="1"/>
</dbReference>
<dbReference type="Pfam" id="PF13511">
    <property type="entry name" value="DUF4124"/>
    <property type="match status" value="1"/>
</dbReference>
<evidence type="ECO:0000256" key="2">
    <source>
        <dbReference type="SAM" id="SignalP"/>
    </source>
</evidence>
<dbReference type="PROSITE" id="PS00922">
    <property type="entry name" value="TRANSGLYCOSYLASE"/>
    <property type="match status" value="1"/>
</dbReference>
<dbReference type="InterPro" id="IPR025392">
    <property type="entry name" value="DUF4124"/>
</dbReference>
<dbReference type="Proteomes" id="UP000242957">
    <property type="component" value="Unassembled WGS sequence"/>
</dbReference>
<dbReference type="GO" id="GO:0000270">
    <property type="term" value="P:peptidoglycan metabolic process"/>
    <property type="evidence" value="ECO:0007669"/>
    <property type="project" value="InterPro"/>
</dbReference>
<dbReference type="OrthoDB" id="9815002at2"/>
<dbReference type="RefSeq" id="WP_084310302.1">
    <property type="nucleotide sequence ID" value="NZ_FNIJ01000001.1"/>
</dbReference>
<dbReference type="PANTHER" id="PTHR37423:SF2">
    <property type="entry name" value="MEMBRANE-BOUND LYTIC MUREIN TRANSGLYCOSYLASE C"/>
    <property type="match status" value="1"/>
</dbReference>
<evidence type="ECO:0000259" key="4">
    <source>
        <dbReference type="Pfam" id="PF13511"/>
    </source>
</evidence>
<feature type="domain" description="Transglycosylase SLT" evidence="3">
    <location>
        <begin position="76"/>
        <end position="171"/>
    </location>
</feature>
<dbReference type="InterPro" id="IPR000189">
    <property type="entry name" value="Transglyc_AS"/>
</dbReference>
<proteinExistence type="inferred from homology"/>
<evidence type="ECO:0000259" key="3">
    <source>
        <dbReference type="Pfam" id="PF01464"/>
    </source>
</evidence>
<keyword evidence="2" id="KW-0732">Signal</keyword>
<name>A0A1G9Z6U0_9PSED</name>
<feature type="signal peptide" evidence="2">
    <location>
        <begin position="1"/>
        <end position="19"/>
    </location>
</feature>
<dbReference type="CDD" id="cd00254">
    <property type="entry name" value="LT-like"/>
    <property type="match status" value="1"/>
</dbReference>
<dbReference type="EMBL" id="FNIJ01000001">
    <property type="protein sequence ID" value="SDN16256.1"/>
    <property type="molecule type" value="Genomic_DNA"/>
</dbReference>
<dbReference type="AlphaFoldDB" id="A0A1G9Z6U0"/>
<evidence type="ECO:0000256" key="1">
    <source>
        <dbReference type="ARBA" id="ARBA00007734"/>
    </source>
</evidence>
<evidence type="ECO:0000313" key="6">
    <source>
        <dbReference type="Proteomes" id="UP000242957"/>
    </source>
</evidence>
<organism evidence="5 6">
    <name type="scientific">Pseudomonas jinjuensis</name>
    <dbReference type="NCBI Taxonomy" id="198616"/>
    <lineage>
        <taxon>Bacteria</taxon>
        <taxon>Pseudomonadati</taxon>
        <taxon>Pseudomonadota</taxon>
        <taxon>Gammaproteobacteria</taxon>
        <taxon>Pseudomonadales</taxon>
        <taxon>Pseudomonadaceae</taxon>
        <taxon>Pseudomonas</taxon>
    </lineage>
</organism>
<dbReference type="GO" id="GO:0016020">
    <property type="term" value="C:membrane"/>
    <property type="evidence" value="ECO:0007669"/>
    <property type="project" value="InterPro"/>
</dbReference>
<keyword evidence="6" id="KW-1185">Reference proteome</keyword>
<dbReference type="InterPro" id="IPR008258">
    <property type="entry name" value="Transglycosylase_SLT_dom_1"/>
</dbReference>
<comment type="similarity">
    <text evidence="1">Belongs to the transglycosylase Slt family.</text>
</comment>
<gene>
    <name evidence="5" type="ORF">SAMN05216193_101352</name>
</gene>
<dbReference type="InterPro" id="IPR023346">
    <property type="entry name" value="Lysozyme-like_dom_sf"/>
</dbReference>
<protein>
    <submittedName>
        <fullName evidence="5">Transglycosylase SLT domain-containing protein</fullName>
    </submittedName>
</protein>